<dbReference type="GO" id="GO:0003677">
    <property type="term" value="F:DNA binding"/>
    <property type="evidence" value="ECO:0007669"/>
    <property type="project" value="UniProtKB-KW"/>
</dbReference>
<keyword evidence="2" id="KW-0805">Transcription regulation</keyword>
<accession>A0A917CCZ3</accession>
<dbReference type="EMBL" id="BMCT01000008">
    <property type="protein sequence ID" value="GGF79779.1"/>
    <property type="molecule type" value="Genomic_DNA"/>
</dbReference>
<dbReference type="PANTHER" id="PTHR30346:SF30">
    <property type="entry name" value="SMALL NEUTRAL PROTEASE REGULATORY PROTEIN"/>
    <property type="match status" value="1"/>
</dbReference>
<dbReference type="Pfam" id="PF03466">
    <property type="entry name" value="LysR_substrate"/>
    <property type="match status" value="1"/>
</dbReference>
<dbReference type="InterPro" id="IPR005119">
    <property type="entry name" value="LysR_subst-bd"/>
</dbReference>
<reference evidence="6" key="1">
    <citation type="journal article" date="2014" name="Int. J. Syst. Evol. Microbiol.">
        <title>Complete genome sequence of Corynebacterium casei LMG S-19264T (=DSM 44701T), isolated from a smear-ripened cheese.</title>
        <authorList>
            <consortium name="US DOE Joint Genome Institute (JGI-PGF)"/>
            <person name="Walter F."/>
            <person name="Albersmeier A."/>
            <person name="Kalinowski J."/>
            <person name="Ruckert C."/>
        </authorList>
    </citation>
    <scope>NUCLEOTIDE SEQUENCE</scope>
    <source>
        <strain evidence="6">CCM 7897</strain>
    </source>
</reference>
<gene>
    <name evidence="6" type="ORF">GCM10007301_44830</name>
</gene>
<protein>
    <recommendedName>
        <fullName evidence="5">LysR substrate-binding domain-containing protein</fullName>
    </recommendedName>
</protein>
<keyword evidence="4" id="KW-0804">Transcription</keyword>
<feature type="domain" description="LysR substrate-binding" evidence="5">
    <location>
        <begin position="2"/>
        <end position="146"/>
    </location>
</feature>
<dbReference type="GO" id="GO:0003700">
    <property type="term" value="F:DNA-binding transcription factor activity"/>
    <property type="evidence" value="ECO:0007669"/>
    <property type="project" value="TreeGrafter"/>
</dbReference>
<name>A0A917CCZ3_9HYPH</name>
<proteinExistence type="inferred from homology"/>
<evidence type="ECO:0000259" key="5">
    <source>
        <dbReference type="Pfam" id="PF03466"/>
    </source>
</evidence>
<dbReference type="GO" id="GO:0032993">
    <property type="term" value="C:protein-DNA complex"/>
    <property type="evidence" value="ECO:0007669"/>
    <property type="project" value="TreeGrafter"/>
</dbReference>
<evidence type="ECO:0000256" key="3">
    <source>
        <dbReference type="ARBA" id="ARBA00023125"/>
    </source>
</evidence>
<keyword evidence="3" id="KW-0238">DNA-binding</keyword>
<comment type="caution">
    <text evidence="6">The sequence shown here is derived from an EMBL/GenBank/DDBJ whole genome shotgun (WGS) entry which is preliminary data.</text>
</comment>
<dbReference type="CDD" id="cd08414">
    <property type="entry name" value="PBP2_LTTR_aromatics_like"/>
    <property type="match status" value="1"/>
</dbReference>
<dbReference type="Gene3D" id="3.40.190.10">
    <property type="entry name" value="Periplasmic binding protein-like II"/>
    <property type="match status" value="2"/>
</dbReference>
<dbReference type="SUPFAM" id="SSF53850">
    <property type="entry name" value="Periplasmic binding protein-like II"/>
    <property type="match status" value="1"/>
</dbReference>
<evidence type="ECO:0000256" key="1">
    <source>
        <dbReference type="ARBA" id="ARBA00009437"/>
    </source>
</evidence>
<evidence type="ECO:0000256" key="2">
    <source>
        <dbReference type="ARBA" id="ARBA00023015"/>
    </source>
</evidence>
<comment type="similarity">
    <text evidence="1">Belongs to the LysR transcriptional regulatory family.</text>
</comment>
<evidence type="ECO:0000313" key="6">
    <source>
        <dbReference type="EMBL" id="GGF79779.1"/>
    </source>
</evidence>
<organism evidence="6 7">
    <name type="scientific">Azorhizobium oxalatiphilum</name>
    <dbReference type="NCBI Taxonomy" id="980631"/>
    <lineage>
        <taxon>Bacteria</taxon>
        <taxon>Pseudomonadati</taxon>
        <taxon>Pseudomonadota</taxon>
        <taxon>Alphaproteobacteria</taxon>
        <taxon>Hyphomicrobiales</taxon>
        <taxon>Xanthobacteraceae</taxon>
        <taxon>Azorhizobium</taxon>
    </lineage>
</organism>
<dbReference type="PANTHER" id="PTHR30346">
    <property type="entry name" value="TRANSCRIPTIONAL DUAL REGULATOR HCAR-RELATED"/>
    <property type="match status" value="1"/>
</dbReference>
<keyword evidence="7" id="KW-1185">Reference proteome</keyword>
<evidence type="ECO:0000313" key="7">
    <source>
        <dbReference type="Proteomes" id="UP000606044"/>
    </source>
</evidence>
<dbReference type="Proteomes" id="UP000606044">
    <property type="component" value="Unassembled WGS sequence"/>
</dbReference>
<dbReference type="AlphaFoldDB" id="A0A917CCZ3"/>
<reference evidence="6" key="2">
    <citation type="submission" date="2020-09" db="EMBL/GenBank/DDBJ databases">
        <authorList>
            <person name="Sun Q."/>
            <person name="Sedlacek I."/>
        </authorList>
    </citation>
    <scope>NUCLEOTIDE SEQUENCE</scope>
    <source>
        <strain evidence="6">CCM 7897</strain>
    </source>
</reference>
<sequence length="161" mass="17641">MDLGISFPDAFATPTASRLLLREPLHAVLPHTHPLARARRVKVRDFETERFLIVPRDQAPLLHDAVVRRCAGAGFAPRIALEVYLQQTIVNLVAEDLGVAFVPASMQRAQVKGAAFRRMDDPPEVDQVALWQPDNANPCLSGFLSICDSLDPPMGVAAQPL</sequence>
<evidence type="ECO:0000256" key="4">
    <source>
        <dbReference type="ARBA" id="ARBA00023163"/>
    </source>
</evidence>